<keyword evidence="1" id="KW-0472">Membrane</keyword>
<evidence type="ECO:0000256" key="1">
    <source>
        <dbReference type="SAM" id="Phobius"/>
    </source>
</evidence>
<gene>
    <name evidence="2" type="ORF">ACFQ1E_10675</name>
</gene>
<keyword evidence="1" id="KW-1133">Transmembrane helix</keyword>
<evidence type="ECO:0000313" key="2">
    <source>
        <dbReference type="EMBL" id="MFD0946802.1"/>
    </source>
</evidence>
<evidence type="ECO:0000313" key="3">
    <source>
        <dbReference type="Proteomes" id="UP001596977"/>
    </source>
</evidence>
<proteinExistence type="predicted"/>
<dbReference type="RefSeq" id="WP_264944095.1">
    <property type="nucleotide sequence ID" value="NZ_JAPDRA010000004.1"/>
</dbReference>
<dbReference type="Proteomes" id="UP001596977">
    <property type="component" value="Unassembled WGS sequence"/>
</dbReference>
<keyword evidence="1" id="KW-0812">Transmembrane</keyword>
<feature type="transmembrane region" description="Helical" evidence="1">
    <location>
        <begin position="27"/>
        <end position="47"/>
    </location>
</feature>
<organism evidence="2 3">
    <name type="scientific">Sphingomonas canadensis</name>
    <dbReference type="NCBI Taxonomy" id="1219257"/>
    <lineage>
        <taxon>Bacteria</taxon>
        <taxon>Pseudomonadati</taxon>
        <taxon>Pseudomonadota</taxon>
        <taxon>Alphaproteobacteria</taxon>
        <taxon>Sphingomonadales</taxon>
        <taxon>Sphingomonadaceae</taxon>
        <taxon>Sphingomonas</taxon>
    </lineage>
</organism>
<sequence>MLFVLRLLAILTGGFTAWRVLDGSMTASIFKVPDLVLGVVLVVAALLPRAQAPTALLAASAYSLGVFSVALAQYMVPGRPVDPLLLAGMAVNLATIFLLMPRPGSH</sequence>
<keyword evidence="3" id="KW-1185">Reference proteome</keyword>
<name>A0ABW3H7R2_9SPHN</name>
<dbReference type="EMBL" id="JBHTJG010000004">
    <property type="protein sequence ID" value="MFD0946802.1"/>
    <property type="molecule type" value="Genomic_DNA"/>
</dbReference>
<protein>
    <submittedName>
        <fullName evidence="2">Uncharacterized protein</fullName>
    </submittedName>
</protein>
<feature type="transmembrane region" description="Helical" evidence="1">
    <location>
        <begin position="81"/>
        <end position="100"/>
    </location>
</feature>
<feature type="transmembrane region" description="Helical" evidence="1">
    <location>
        <begin position="54"/>
        <end position="75"/>
    </location>
</feature>
<reference evidence="3" key="1">
    <citation type="journal article" date="2019" name="Int. J. Syst. Evol. Microbiol.">
        <title>The Global Catalogue of Microorganisms (GCM) 10K type strain sequencing project: providing services to taxonomists for standard genome sequencing and annotation.</title>
        <authorList>
            <consortium name="The Broad Institute Genomics Platform"/>
            <consortium name="The Broad Institute Genome Sequencing Center for Infectious Disease"/>
            <person name="Wu L."/>
            <person name="Ma J."/>
        </authorList>
    </citation>
    <scope>NUCLEOTIDE SEQUENCE [LARGE SCALE GENOMIC DNA]</scope>
    <source>
        <strain evidence="3">CCUG 62982</strain>
    </source>
</reference>
<accession>A0ABW3H7R2</accession>
<comment type="caution">
    <text evidence="2">The sequence shown here is derived from an EMBL/GenBank/DDBJ whole genome shotgun (WGS) entry which is preliminary data.</text>
</comment>